<dbReference type="Proteomes" id="UP001552427">
    <property type="component" value="Unassembled WGS sequence"/>
</dbReference>
<gene>
    <name evidence="5" type="ORF">AB0K40_44470</name>
</gene>
<sequence length="297" mass="32116">MTDLAVHEHVGLPVFERLGPHASRAEQVAHLAEAARQIRIQDLKLVHHARAGHIGGDFSAIDILTTLYGAVLDLSPERVADPERDRFILSKGHVAGALYTTLAAFGYLPVAELATFLQPLSALNGHPSRTKVAAVEANTGPLGHGLPVAVGHALSAKLDGSPRRTYVLVGDGELQEGSNWEAMMAASQHQLDRLTVIVDRNRLQQGATVKETNDLDPLHDKATAFGFAVTEVDGHDHGELLDVLSSVPLRPGKPTFVIAHTHKGHPISFMSDNVAWHHKVPNEAEYQQALTELEDKP</sequence>
<dbReference type="CDD" id="cd02012">
    <property type="entry name" value="TPP_TK"/>
    <property type="match status" value="1"/>
</dbReference>
<dbReference type="InterPro" id="IPR029061">
    <property type="entry name" value="THDP-binding"/>
</dbReference>
<feature type="domain" description="Transketolase N-terminal" evidence="4">
    <location>
        <begin position="33"/>
        <end position="277"/>
    </location>
</feature>
<keyword evidence="6" id="KW-1185">Reference proteome</keyword>
<organism evidence="5 6">
    <name type="scientific">Nonomuraea bangladeshensis</name>
    <dbReference type="NCBI Taxonomy" id="404385"/>
    <lineage>
        <taxon>Bacteria</taxon>
        <taxon>Bacillati</taxon>
        <taxon>Actinomycetota</taxon>
        <taxon>Actinomycetes</taxon>
        <taxon>Streptosporangiales</taxon>
        <taxon>Streptosporangiaceae</taxon>
        <taxon>Nonomuraea</taxon>
    </lineage>
</organism>
<name>A0ABV3HJ80_9ACTN</name>
<accession>A0ABV3HJ80</accession>
<comment type="caution">
    <text evidence="5">The sequence shown here is derived from an EMBL/GenBank/DDBJ whole genome shotgun (WGS) entry which is preliminary data.</text>
</comment>
<evidence type="ECO:0000256" key="2">
    <source>
        <dbReference type="ARBA" id="ARBA00007131"/>
    </source>
</evidence>
<dbReference type="EMBL" id="JBFARM010000019">
    <property type="protein sequence ID" value="MEV4292607.1"/>
    <property type="molecule type" value="Genomic_DNA"/>
</dbReference>
<dbReference type="InterPro" id="IPR005474">
    <property type="entry name" value="Transketolase_N"/>
</dbReference>
<protein>
    <submittedName>
        <fullName evidence="5">Transketolase</fullName>
    </submittedName>
</protein>
<dbReference type="PANTHER" id="PTHR47514:SF1">
    <property type="entry name" value="TRANSKETOLASE N-TERMINAL SECTION-RELATED"/>
    <property type="match status" value="1"/>
</dbReference>
<comment type="similarity">
    <text evidence="2">Belongs to the transketolase family.</text>
</comment>
<evidence type="ECO:0000256" key="3">
    <source>
        <dbReference type="ARBA" id="ARBA00023052"/>
    </source>
</evidence>
<proteinExistence type="inferred from homology"/>
<evidence type="ECO:0000313" key="5">
    <source>
        <dbReference type="EMBL" id="MEV4292607.1"/>
    </source>
</evidence>
<dbReference type="Pfam" id="PF00456">
    <property type="entry name" value="Transketolase_N"/>
    <property type="match status" value="1"/>
</dbReference>
<dbReference type="Gene3D" id="3.40.50.970">
    <property type="match status" value="1"/>
</dbReference>
<evidence type="ECO:0000313" key="6">
    <source>
        <dbReference type="Proteomes" id="UP001552427"/>
    </source>
</evidence>
<dbReference type="PANTHER" id="PTHR47514">
    <property type="entry name" value="TRANSKETOLASE N-TERMINAL SECTION-RELATED"/>
    <property type="match status" value="1"/>
</dbReference>
<comment type="cofactor">
    <cofactor evidence="1">
        <name>thiamine diphosphate</name>
        <dbReference type="ChEBI" id="CHEBI:58937"/>
    </cofactor>
</comment>
<evidence type="ECO:0000259" key="4">
    <source>
        <dbReference type="Pfam" id="PF00456"/>
    </source>
</evidence>
<keyword evidence="3" id="KW-0786">Thiamine pyrophosphate</keyword>
<evidence type="ECO:0000256" key="1">
    <source>
        <dbReference type="ARBA" id="ARBA00001964"/>
    </source>
</evidence>
<dbReference type="SUPFAM" id="SSF52518">
    <property type="entry name" value="Thiamin diphosphate-binding fold (THDP-binding)"/>
    <property type="match status" value="1"/>
</dbReference>
<reference evidence="5 6" key="1">
    <citation type="submission" date="2024-06" db="EMBL/GenBank/DDBJ databases">
        <title>The Natural Products Discovery Center: Release of the First 8490 Sequenced Strains for Exploring Actinobacteria Biosynthetic Diversity.</title>
        <authorList>
            <person name="Kalkreuter E."/>
            <person name="Kautsar S.A."/>
            <person name="Yang D."/>
            <person name="Bader C.D."/>
            <person name="Teijaro C.N."/>
            <person name="Fluegel L."/>
            <person name="Davis C.M."/>
            <person name="Simpson J.R."/>
            <person name="Lauterbach L."/>
            <person name="Steele A.D."/>
            <person name="Gui C."/>
            <person name="Meng S."/>
            <person name="Li G."/>
            <person name="Viehrig K."/>
            <person name="Ye F."/>
            <person name="Su P."/>
            <person name="Kiefer A.F."/>
            <person name="Nichols A."/>
            <person name="Cepeda A.J."/>
            <person name="Yan W."/>
            <person name="Fan B."/>
            <person name="Jiang Y."/>
            <person name="Adhikari A."/>
            <person name="Zheng C.-J."/>
            <person name="Schuster L."/>
            <person name="Cowan T.M."/>
            <person name="Smanski M.J."/>
            <person name="Chevrette M.G."/>
            <person name="De Carvalho L.P.S."/>
            <person name="Shen B."/>
        </authorList>
    </citation>
    <scope>NUCLEOTIDE SEQUENCE [LARGE SCALE GENOMIC DNA]</scope>
    <source>
        <strain evidence="5 6">NPDC049574</strain>
    </source>
</reference>
<dbReference type="RefSeq" id="WP_364462953.1">
    <property type="nucleotide sequence ID" value="NZ_JBFARM010000019.1"/>
</dbReference>